<keyword evidence="6" id="KW-0862">Zinc</keyword>
<dbReference type="GO" id="GO:0016151">
    <property type="term" value="F:nickel cation binding"/>
    <property type="evidence" value="ECO:0007669"/>
    <property type="project" value="InterPro"/>
</dbReference>
<evidence type="ECO:0000313" key="9">
    <source>
        <dbReference type="EMBL" id="GAF80917.1"/>
    </source>
</evidence>
<feature type="domain" description="CobW/HypB/UreG nucleotide-binding" evidence="8">
    <location>
        <begin position="33"/>
        <end position="196"/>
    </location>
</feature>
<dbReference type="NCBIfam" id="TIGR00073">
    <property type="entry name" value="hypB"/>
    <property type="match status" value="1"/>
</dbReference>
<comment type="caution">
    <text evidence="9">The sequence shown here is derived from an EMBL/GenBank/DDBJ whole genome shotgun (WGS) entry which is preliminary data.</text>
</comment>
<organism evidence="9">
    <name type="scientific">marine sediment metagenome</name>
    <dbReference type="NCBI Taxonomy" id="412755"/>
    <lineage>
        <taxon>unclassified sequences</taxon>
        <taxon>metagenomes</taxon>
        <taxon>ecological metagenomes</taxon>
    </lineage>
</organism>
<name>X0SYB5_9ZZZZ</name>
<keyword evidence="3" id="KW-0479">Metal-binding</keyword>
<evidence type="ECO:0000256" key="4">
    <source>
        <dbReference type="ARBA" id="ARBA00022741"/>
    </source>
</evidence>
<dbReference type="SUPFAM" id="SSF52540">
    <property type="entry name" value="P-loop containing nucleoside triphosphate hydrolases"/>
    <property type="match status" value="1"/>
</dbReference>
<dbReference type="AlphaFoldDB" id="X0SYB5"/>
<dbReference type="InterPro" id="IPR004392">
    <property type="entry name" value="Hyd_mat_HypB"/>
</dbReference>
<evidence type="ECO:0000259" key="8">
    <source>
        <dbReference type="Pfam" id="PF02492"/>
    </source>
</evidence>
<evidence type="ECO:0000256" key="1">
    <source>
        <dbReference type="ARBA" id="ARBA00006211"/>
    </source>
</evidence>
<dbReference type="GO" id="GO:0008270">
    <property type="term" value="F:zinc ion binding"/>
    <property type="evidence" value="ECO:0007669"/>
    <property type="project" value="TreeGrafter"/>
</dbReference>
<evidence type="ECO:0000256" key="6">
    <source>
        <dbReference type="ARBA" id="ARBA00022833"/>
    </source>
</evidence>
<dbReference type="InterPro" id="IPR003495">
    <property type="entry name" value="CobW/HypB/UreG_nucleotide-bd"/>
</dbReference>
<evidence type="ECO:0000256" key="7">
    <source>
        <dbReference type="ARBA" id="ARBA00023134"/>
    </source>
</evidence>
<dbReference type="PIRSF" id="PIRSF005624">
    <property type="entry name" value="Ni-bind_GTPase"/>
    <property type="match status" value="1"/>
</dbReference>
<dbReference type="EMBL" id="BARS01000674">
    <property type="protein sequence ID" value="GAF80917.1"/>
    <property type="molecule type" value="Genomic_DNA"/>
</dbReference>
<accession>X0SYB5</accession>
<dbReference type="GO" id="GO:0005525">
    <property type="term" value="F:GTP binding"/>
    <property type="evidence" value="ECO:0007669"/>
    <property type="project" value="UniProtKB-KW"/>
</dbReference>
<protein>
    <recommendedName>
        <fullName evidence="8">CobW/HypB/UreG nucleotide-binding domain-containing protein</fullName>
    </recommendedName>
</protein>
<dbReference type="GO" id="GO:0051604">
    <property type="term" value="P:protein maturation"/>
    <property type="evidence" value="ECO:0007669"/>
    <property type="project" value="InterPro"/>
</dbReference>
<dbReference type="Pfam" id="PF02492">
    <property type="entry name" value="cobW"/>
    <property type="match status" value="1"/>
</dbReference>
<gene>
    <name evidence="9" type="ORF">S01H1_01535</name>
</gene>
<dbReference type="PANTHER" id="PTHR30134">
    <property type="entry name" value="HYDROGENASE PROTEIN ASSEMBLY PROTEIN, NICKEL CHAPERONE"/>
    <property type="match status" value="1"/>
</dbReference>
<dbReference type="InterPro" id="IPR027417">
    <property type="entry name" value="P-loop_NTPase"/>
</dbReference>
<dbReference type="Gene3D" id="3.40.50.300">
    <property type="entry name" value="P-loop containing nucleotide triphosphate hydrolases"/>
    <property type="match status" value="1"/>
</dbReference>
<keyword evidence="5" id="KW-0378">Hydrolase</keyword>
<sequence>MKKIEVIQNVLEANETIANRNQQLLDRHRVFAINIMSAPGAGKTSLILQTLTRLKGRLNMAVIEGDVASTVDAEKVQSEAKAVVQINTRNMPESCSLMAAMIESALKDMPLDNIDLLLIENVGNLICPSEFTLGEHKRVVISSLPEGDDKPTKYPLIFIDADAVIINKMDLLPHVDFDIATFRRSIAGLNPKAEIFQLSCKTSEGIEKWCSWILEQVETNVVKR</sequence>
<evidence type="ECO:0000256" key="5">
    <source>
        <dbReference type="ARBA" id="ARBA00022801"/>
    </source>
</evidence>
<keyword evidence="4" id="KW-0547">Nucleotide-binding</keyword>
<dbReference type="GO" id="GO:0003924">
    <property type="term" value="F:GTPase activity"/>
    <property type="evidence" value="ECO:0007669"/>
    <property type="project" value="InterPro"/>
</dbReference>
<evidence type="ECO:0000256" key="3">
    <source>
        <dbReference type="ARBA" id="ARBA00022723"/>
    </source>
</evidence>
<dbReference type="PANTHER" id="PTHR30134:SF2">
    <property type="entry name" value="HYDROGENASE MATURATION FACTOR HYPB"/>
    <property type="match status" value="1"/>
</dbReference>
<keyword evidence="7" id="KW-0342">GTP-binding</keyword>
<reference evidence="9" key="1">
    <citation type="journal article" date="2014" name="Front. Microbiol.">
        <title>High frequency of phylogenetically diverse reductive dehalogenase-homologous genes in deep subseafloor sedimentary metagenomes.</title>
        <authorList>
            <person name="Kawai M."/>
            <person name="Futagami T."/>
            <person name="Toyoda A."/>
            <person name="Takaki Y."/>
            <person name="Nishi S."/>
            <person name="Hori S."/>
            <person name="Arai W."/>
            <person name="Tsubouchi T."/>
            <person name="Morono Y."/>
            <person name="Uchiyama I."/>
            <person name="Ito T."/>
            <person name="Fujiyama A."/>
            <person name="Inagaki F."/>
            <person name="Takami H."/>
        </authorList>
    </citation>
    <scope>NUCLEOTIDE SEQUENCE</scope>
    <source>
        <strain evidence="9">Expedition CK06-06</strain>
    </source>
</reference>
<keyword evidence="2" id="KW-0533">Nickel</keyword>
<proteinExistence type="inferred from homology"/>
<comment type="similarity">
    <text evidence="1">Belongs to the SIMIBI class G3E GTPase family. HypB/HupM subfamily.</text>
</comment>
<evidence type="ECO:0000256" key="2">
    <source>
        <dbReference type="ARBA" id="ARBA00022596"/>
    </source>
</evidence>